<accession>A0AAV4MJK6</accession>
<evidence type="ECO:0000256" key="1">
    <source>
        <dbReference type="SAM" id="MobiDB-lite"/>
    </source>
</evidence>
<comment type="caution">
    <text evidence="2">The sequence shown here is derived from an EMBL/GenBank/DDBJ whole genome shotgun (WGS) entry which is preliminary data.</text>
</comment>
<dbReference type="EMBL" id="BPLQ01000502">
    <property type="protein sequence ID" value="GIX72186.1"/>
    <property type="molecule type" value="Genomic_DNA"/>
</dbReference>
<proteinExistence type="predicted"/>
<name>A0AAV4MJK6_9ARAC</name>
<dbReference type="AlphaFoldDB" id="A0AAV4MJK6"/>
<sequence>MWVRLRSSRNPFPTHMSVVGVTSVYFCANVTEPSTCLVNKRHRLHPIRRLLTPLRHLPPGPIITAALTSLNVTTRPCRAHSSISLAPDPRNLFTTADRSSDSAFGQADPSDKAVASS</sequence>
<dbReference type="Proteomes" id="UP001054837">
    <property type="component" value="Unassembled WGS sequence"/>
</dbReference>
<feature type="region of interest" description="Disordered" evidence="1">
    <location>
        <begin position="96"/>
        <end position="117"/>
    </location>
</feature>
<keyword evidence="3" id="KW-1185">Reference proteome</keyword>
<reference evidence="2 3" key="1">
    <citation type="submission" date="2021-06" db="EMBL/GenBank/DDBJ databases">
        <title>Caerostris darwini draft genome.</title>
        <authorList>
            <person name="Kono N."/>
            <person name="Arakawa K."/>
        </authorList>
    </citation>
    <scope>NUCLEOTIDE SEQUENCE [LARGE SCALE GENOMIC DNA]</scope>
</reference>
<organism evidence="2 3">
    <name type="scientific">Caerostris darwini</name>
    <dbReference type="NCBI Taxonomy" id="1538125"/>
    <lineage>
        <taxon>Eukaryota</taxon>
        <taxon>Metazoa</taxon>
        <taxon>Ecdysozoa</taxon>
        <taxon>Arthropoda</taxon>
        <taxon>Chelicerata</taxon>
        <taxon>Arachnida</taxon>
        <taxon>Araneae</taxon>
        <taxon>Araneomorphae</taxon>
        <taxon>Entelegynae</taxon>
        <taxon>Araneoidea</taxon>
        <taxon>Araneidae</taxon>
        <taxon>Caerostris</taxon>
    </lineage>
</organism>
<evidence type="ECO:0000313" key="2">
    <source>
        <dbReference type="EMBL" id="GIX72186.1"/>
    </source>
</evidence>
<evidence type="ECO:0000313" key="3">
    <source>
        <dbReference type="Proteomes" id="UP001054837"/>
    </source>
</evidence>
<protein>
    <submittedName>
        <fullName evidence="2">Uncharacterized protein</fullName>
    </submittedName>
</protein>
<gene>
    <name evidence="2" type="ORF">CDAR_561631</name>
</gene>